<accession>A0ACC8XH67</accession>
<dbReference type="EMBL" id="LJHD01000177">
    <property type="protein sequence ID" value="ONI42787.1"/>
    <property type="molecule type" value="Genomic_DNA"/>
</dbReference>
<comment type="caution">
    <text evidence="1">The sequence shown here is derived from an EMBL/GenBank/DDBJ whole genome shotgun (WGS) entry which is preliminary data.</text>
</comment>
<evidence type="ECO:0000313" key="1">
    <source>
        <dbReference type="EMBL" id="ONI42787.1"/>
    </source>
</evidence>
<keyword evidence="2" id="KW-1185">Reference proteome</keyword>
<dbReference type="Proteomes" id="UP000188637">
    <property type="component" value="Unassembled WGS sequence"/>
</dbReference>
<proteinExistence type="predicted"/>
<evidence type="ECO:0000313" key="2">
    <source>
        <dbReference type="Proteomes" id="UP000188637"/>
    </source>
</evidence>
<gene>
    <name evidence="1" type="ORF">AN640_07110</name>
</gene>
<protein>
    <submittedName>
        <fullName evidence="1">Uncharacterized protein</fullName>
    </submittedName>
</protein>
<name>A0ACC8XH67_9FIRM</name>
<reference evidence="1" key="1">
    <citation type="submission" date="2016-08" db="EMBL/GenBank/DDBJ databases">
        <authorList>
            <person name="Ngugi D.K."/>
            <person name="Miyake S."/>
            <person name="Stingl U."/>
        </authorList>
    </citation>
    <scope>NUCLEOTIDE SEQUENCE</scope>
    <source>
        <strain evidence="1">SCG-D08WGA-EpuloA1</strain>
    </source>
</reference>
<sequence>MLTQHQQEKVYRTLHPVEKTQIGTYSNYPSRHVTSKISFEIYLNYVIIIASFVLIYISQLIYLTKYIKPITALSNLY</sequence>
<organism evidence="1 2">
    <name type="scientific">Candidatus Epulonipiscium fishelsonii</name>
    <dbReference type="NCBI Taxonomy" id="77094"/>
    <lineage>
        <taxon>Bacteria</taxon>
        <taxon>Bacillati</taxon>
        <taxon>Bacillota</taxon>
        <taxon>Clostridia</taxon>
        <taxon>Lachnospirales</taxon>
        <taxon>Lachnospiraceae</taxon>
        <taxon>Candidatus Epulonipiscium</taxon>
    </lineage>
</organism>